<sequence>EEGNEIVEYEGWPDHSGSCFRFCLLTEAQREKLMRRKGKSPTEISRINETIRRHPNVAFAIRGEEFKDHVNLGLQTLKVQGREYPVALISRMIHAYRTLIDAHLEGKSSQDPELLAANEEVRVLAQDRDRARVEKTRELHQQIKGI</sequence>
<gene>
    <name evidence="1" type="ORF">H8E23_10920</name>
</gene>
<protein>
    <submittedName>
        <fullName evidence="1">U32 family peptidase</fullName>
    </submittedName>
</protein>
<reference evidence="1 2" key="1">
    <citation type="submission" date="2020-08" db="EMBL/GenBank/DDBJ databases">
        <title>Bridging the membrane lipid divide: bacteria of the FCB group superphylum have the potential to synthesize archaeal ether lipids.</title>
        <authorList>
            <person name="Villanueva L."/>
            <person name="Von Meijenfeldt F.A.B."/>
            <person name="Westbye A.B."/>
            <person name="Yadav S."/>
            <person name="Hopmans E.C."/>
            <person name="Dutilh B.E."/>
            <person name="Sinninghe Damste J.S."/>
        </authorList>
    </citation>
    <scope>NUCLEOTIDE SEQUENCE [LARGE SCALE GENOMIC DNA]</scope>
    <source>
        <strain evidence="1">NIOZ-UU30</strain>
    </source>
</reference>
<proteinExistence type="predicted"/>
<dbReference type="Proteomes" id="UP000603434">
    <property type="component" value="Unassembled WGS sequence"/>
</dbReference>
<accession>A0A8J6TMC3</accession>
<dbReference type="EMBL" id="JACNJH010000158">
    <property type="protein sequence ID" value="MBC8361899.1"/>
    <property type="molecule type" value="Genomic_DNA"/>
</dbReference>
<name>A0A8J6TMC3_9BACT</name>
<dbReference type="Pfam" id="PF01136">
    <property type="entry name" value="Peptidase_U32"/>
    <property type="match status" value="1"/>
</dbReference>
<feature type="non-terminal residue" evidence="1">
    <location>
        <position position="1"/>
    </location>
</feature>
<dbReference type="InterPro" id="IPR001539">
    <property type="entry name" value="Peptidase_U32"/>
</dbReference>
<evidence type="ECO:0000313" key="2">
    <source>
        <dbReference type="Proteomes" id="UP000603434"/>
    </source>
</evidence>
<organism evidence="1 2">
    <name type="scientific">Candidatus Desulfatibia profunda</name>
    <dbReference type="NCBI Taxonomy" id="2841695"/>
    <lineage>
        <taxon>Bacteria</taxon>
        <taxon>Pseudomonadati</taxon>
        <taxon>Thermodesulfobacteriota</taxon>
        <taxon>Desulfobacteria</taxon>
        <taxon>Desulfobacterales</taxon>
        <taxon>Desulfobacterales incertae sedis</taxon>
        <taxon>Candidatus Desulfatibia</taxon>
    </lineage>
</organism>
<evidence type="ECO:0000313" key="1">
    <source>
        <dbReference type="EMBL" id="MBC8361899.1"/>
    </source>
</evidence>
<comment type="caution">
    <text evidence="1">The sequence shown here is derived from an EMBL/GenBank/DDBJ whole genome shotgun (WGS) entry which is preliminary data.</text>
</comment>
<dbReference type="AlphaFoldDB" id="A0A8J6TMC3"/>